<sequence>MFASDVTEPYSTPKRGDLADRQRLDQISNNVDLQHGSATDMLLRMREVIGQKTFDDSLFRQLFLFKLPQQEQALLVSLHKKRHRGTGCICRPHPRDH</sequence>
<evidence type="ECO:0000313" key="2">
    <source>
        <dbReference type="Proteomes" id="UP000277204"/>
    </source>
</evidence>
<name>A0A183LVR5_9TREM</name>
<gene>
    <name evidence="1" type="ORF">SMRZ_LOCUS7890</name>
</gene>
<evidence type="ECO:0000313" key="1">
    <source>
        <dbReference type="EMBL" id="VDO78575.1"/>
    </source>
</evidence>
<dbReference type="EMBL" id="UZAI01003286">
    <property type="protein sequence ID" value="VDO78575.1"/>
    <property type="molecule type" value="Genomic_DNA"/>
</dbReference>
<accession>A0A183LVR5</accession>
<keyword evidence="2" id="KW-1185">Reference proteome</keyword>
<dbReference type="Proteomes" id="UP000277204">
    <property type="component" value="Unassembled WGS sequence"/>
</dbReference>
<reference evidence="1 2" key="1">
    <citation type="submission" date="2018-11" db="EMBL/GenBank/DDBJ databases">
        <authorList>
            <consortium name="Pathogen Informatics"/>
        </authorList>
    </citation>
    <scope>NUCLEOTIDE SEQUENCE [LARGE SCALE GENOMIC DNA]</scope>
    <source>
        <strain evidence="1 2">Zambia</strain>
    </source>
</reference>
<dbReference type="AlphaFoldDB" id="A0A183LVR5"/>
<organism evidence="1 2">
    <name type="scientific">Schistosoma margrebowiei</name>
    <dbReference type="NCBI Taxonomy" id="48269"/>
    <lineage>
        <taxon>Eukaryota</taxon>
        <taxon>Metazoa</taxon>
        <taxon>Spiralia</taxon>
        <taxon>Lophotrochozoa</taxon>
        <taxon>Platyhelminthes</taxon>
        <taxon>Trematoda</taxon>
        <taxon>Digenea</taxon>
        <taxon>Strigeidida</taxon>
        <taxon>Schistosomatoidea</taxon>
        <taxon>Schistosomatidae</taxon>
        <taxon>Schistosoma</taxon>
    </lineage>
</organism>
<proteinExistence type="predicted"/>
<protein>
    <submittedName>
        <fullName evidence="1">Uncharacterized protein</fullName>
    </submittedName>
</protein>